<evidence type="ECO:0000313" key="4">
    <source>
        <dbReference type="Proteomes" id="UP000675940"/>
    </source>
</evidence>
<dbReference type="EMBL" id="JAGISH010000020">
    <property type="protein sequence ID" value="MBP0484996.1"/>
    <property type="molecule type" value="Genomic_DNA"/>
</dbReference>
<comment type="caution">
    <text evidence="3">The sequence shown here is derived from an EMBL/GenBank/DDBJ whole genome shotgun (WGS) entry which is preliminary data.</text>
</comment>
<evidence type="ECO:0000313" key="3">
    <source>
        <dbReference type="EMBL" id="MBP0484996.1"/>
    </source>
</evidence>
<dbReference type="Pfam" id="PF18945">
    <property type="entry name" value="VipB_2"/>
    <property type="match status" value="1"/>
</dbReference>
<gene>
    <name evidence="3" type="primary">tssC</name>
    <name evidence="3" type="ORF">J5474_21185</name>
</gene>
<dbReference type="RefSeq" id="WP_209363841.1">
    <property type="nucleotide sequence ID" value="NZ_JAGISH010000020.1"/>
</dbReference>
<evidence type="ECO:0000259" key="1">
    <source>
        <dbReference type="Pfam" id="PF05943"/>
    </source>
</evidence>
<feature type="domain" description="TssC1 N-terminal" evidence="1">
    <location>
        <begin position="71"/>
        <end position="374"/>
    </location>
</feature>
<dbReference type="PANTHER" id="PTHR35565">
    <property type="entry name" value="CYTOPLASMIC PROTEIN-RELATED"/>
    <property type="match status" value="1"/>
</dbReference>
<evidence type="ECO:0000259" key="2">
    <source>
        <dbReference type="Pfam" id="PF18945"/>
    </source>
</evidence>
<proteinExistence type="predicted"/>
<dbReference type="Pfam" id="PF05943">
    <property type="entry name" value="VipB"/>
    <property type="match status" value="1"/>
</dbReference>
<dbReference type="InterPro" id="IPR044031">
    <property type="entry name" value="TssC1_N"/>
</dbReference>
<organism evidence="3 4">
    <name type="scientific">Sagittula salina</name>
    <dbReference type="NCBI Taxonomy" id="2820268"/>
    <lineage>
        <taxon>Bacteria</taxon>
        <taxon>Pseudomonadati</taxon>
        <taxon>Pseudomonadota</taxon>
        <taxon>Alphaproteobacteria</taxon>
        <taxon>Rhodobacterales</taxon>
        <taxon>Roseobacteraceae</taxon>
        <taxon>Sagittula</taxon>
    </lineage>
</organism>
<accession>A0A940MUA0</accession>
<reference evidence="3" key="1">
    <citation type="submission" date="2021-03" db="EMBL/GenBank/DDBJ databases">
        <title>Sagittula salina sp. nov. strain M10.9X isolated from the marine waste.</title>
        <authorList>
            <person name="Satari L."/>
            <person name="Molina-Menor E."/>
            <person name="Vidal-Verdu A."/>
            <person name="Pascual J."/>
            <person name="Pereto J."/>
            <person name="Porcar M."/>
        </authorList>
    </citation>
    <scope>NUCLEOTIDE SEQUENCE</scope>
    <source>
        <strain evidence="3">M10.9X</strain>
    </source>
</reference>
<dbReference type="AlphaFoldDB" id="A0A940MUA0"/>
<dbReference type="PANTHER" id="PTHR35565:SF3">
    <property type="entry name" value="TYPE VI SECRETION SYSTEM SHEATH PROTEIN TSSC1"/>
    <property type="match status" value="1"/>
</dbReference>
<dbReference type="NCBIfam" id="TIGR03355">
    <property type="entry name" value="VI_chp_2"/>
    <property type="match status" value="1"/>
</dbReference>
<dbReference type="Proteomes" id="UP000675940">
    <property type="component" value="Unassembled WGS sequence"/>
</dbReference>
<dbReference type="InterPro" id="IPR044032">
    <property type="entry name" value="TssC1_C"/>
</dbReference>
<protein>
    <submittedName>
        <fullName evidence="3">Type VI secretion system contractile sheath large subunit</fullName>
    </submittedName>
</protein>
<keyword evidence="4" id="KW-1185">Reference proteome</keyword>
<feature type="domain" description="TssC1 C-terminal" evidence="2">
    <location>
        <begin position="385"/>
        <end position="496"/>
    </location>
</feature>
<sequence length="500" mass="55756">MANDAQLEQQGAGAVAESVNELSEFSDILKQTIKPRTDVAEREVDNALVTLVREALDDQTVIEDDVIDTLDAMLAKLDKKLSDQMNAILHQEEFQQFESQWRGLAYTLNNAETDASLQVKVLNISKSELAAMTRRYPKNKWEQSPIFQMVYEQQLGTLGGKPFGCLVGDYHFDHSSSDVNILRFMGRIAEASLAPFISGASPNLLGMDNWNEIAVPPDLSEMFENAEYAQWNSLRDSEVSRFIALTLPRALAREPYGPGSTSVVEEFDFREETDGHGGQMYSWMNAAHAMATNINRAFKEHGWTVRIRGVTSGGEVTNLPTHVFDTGDGDKQMKCPTEVSITDRREGELSKAGLIGLIHRQNTDKAAFIGAQSLYKPKKYVDDLATASDNMSSRIPYIFAVSRFSHYLKVMVRDKIGTSPTRAQLETELQTWINKYVTGNPDTATELEKAKRPLAGAKVEVVEDELNPGYYTGKFFLKPHFQMEGMDIGMSLVSKLPAAK</sequence>
<name>A0A940MUA0_9RHOB</name>
<dbReference type="InterPro" id="IPR010269">
    <property type="entry name" value="T6SS_TssC-like"/>
</dbReference>